<dbReference type="AlphaFoldDB" id="A0A395LVV2"/>
<evidence type="ECO:0000256" key="3">
    <source>
        <dbReference type="ARBA" id="ARBA00022741"/>
    </source>
</evidence>
<feature type="domain" description="Glutathionylspermidine synthase pre-ATP-grasp-like" evidence="6">
    <location>
        <begin position="49"/>
        <end position="418"/>
    </location>
</feature>
<sequence>MPHLLTRFARGTVAYQEAYQQFAEELYRTNILSDPWLYGEERFLLEPILLSDSELQALYAAAEAIGQAYHELAQLVWQQPTYLDTFFHLTPYQKLMWLTSGGSWHFIARLDVFQEKGGGIKICEMNSDTPSGEAEAVLLNKLLHPFAPGTLDPNTQLEPAFMTALQVAYQAEANRPKATPTVGIIYPTDLPEDLSMILLYKSWFEKQGFKVVLGSPFNLHKTAEALCLFSQPVDIVIRHYKTDWWGERQPIWHDEEEYLDPYPMHRELLAILEAEEAGQAVVLNPFGAVLTQNKLSMAFFWAHLSAFSPDTQAAIKAYIPPTYRLADMSIDTLLCEQEKWVLKSDYGCEGQEVIIGKFVTPEMWKLSLEQAIKEHWIVQHFFEAQPLAAGGIANFGVYLIGGKACGLYTRVSGGATDYTTPCAAVFITSSL</sequence>
<evidence type="ECO:0000256" key="4">
    <source>
        <dbReference type="ARBA" id="ARBA00022840"/>
    </source>
</evidence>
<evidence type="ECO:0000256" key="5">
    <source>
        <dbReference type="ARBA" id="ARBA00022842"/>
    </source>
</evidence>
<keyword evidence="3" id="KW-0547">Nucleotide-binding</keyword>
<name>A0A395LVV2_9BACT</name>
<dbReference type="GO" id="GO:0046872">
    <property type="term" value="F:metal ion binding"/>
    <property type="evidence" value="ECO:0007669"/>
    <property type="project" value="UniProtKB-KW"/>
</dbReference>
<keyword evidence="5" id="KW-0460">Magnesium</keyword>
<comment type="caution">
    <text evidence="7">The sequence shown here is derived from an EMBL/GenBank/DDBJ whole genome shotgun (WGS) entry which is preliminary data.</text>
</comment>
<dbReference type="EMBL" id="PHFL01000073">
    <property type="protein sequence ID" value="RFM22830.1"/>
    <property type="molecule type" value="Genomic_DNA"/>
</dbReference>
<keyword evidence="2" id="KW-0479">Metal-binding</keyword>
<evidence type="ECO:0000259" key="6">
    <source>
        <dbReference type="Pfam" id="PF03738"/>
    </source>
</evidence>
<evidence type="ECO:0000313" key="8">
    <source>
        <dbReference type="Proteomes" id="UP000266389"/>
    </source>
</evidence>
<keyword evidence="4" id="KW-0067">ATP-binding</keyword>
<evidence type="ECO:0000313" key="7">
    <source>
        <dbReference type="EMBL" id="RFM22830.1"/>
    </source>
</evidence>
<evidence type="ECO:0000256" key="2">
    <source>
        <dbReference type="ARBA" id="ARBA00022723"/>
    </source>
</evidence>
<gene>
    <name evidence="7" type="ORF">D0433_14075</name>
</gene>
<keyword evidence="1" id="KW-0436">Ligase</keyword>
<dbReference type="Pfam" id="PF03738">
    <property type="entry name" value="GSP_synth"/>
    <property type="match status" value="1"/>
</dbReference>
<accession>A0A395LVV2</accession>
<evidence type="ECO:0000256" key="1">
    <source>
        <dbReference type="ARBA" id="ARBA00022598"/>
    </source>
</evidence>
<dbReference type="SUPFAM" id="SSF56059">
    <property type="entry name" value="Glutathione synthetase ATP-binding domain-like"/>
    <property type="match status" value="1"/>
</dbReference>
<dbReference type="GO" id="GO:0016874">
    <property type="term" value="F:ligase activity"/>
    <property type="evidence" value="ECO:0007669"/>
    <property type="project" value="UniProtKB-KW"/>
</dbReference>
<dbReference type="Proteomes" id="UP000266389">
    <property type="component" value="Unassembled WGS sequence"/>
</dbReference>
<dbReference type="InterPro" id="IPR005494">
    <property type="entry name" value="GSPS_pre-ATP-grasp-like_dom"/>
</dbReference>
<proteinExistence type="predicted"/>
<reference evidence="7 8" key="1">
    <citation type="journal article" date="2011" name="ISME J.">
        <title>Community ecology of hot spring cyanobacterial mats: predominant populations and their functional potential.</title>
        <authorList>
            <person name="Klatt C.G."/>
            <person name="Wood J.M."/>
            <person name="Rusch D.B."/>
            <person name="Bateson M.M."/>
            <person name="Hamamura N."/>
            <person name="Heidelberg J.F."/>
            <person name="Grossman A.R."/>
            <person name="Bhaya D."/>
            <person name="Cohan F.M."/>
            <person name="Kuhl M."/>
            <person name="Bryant D.A."/>
            <person name="Ward D.M."/>
        </authorList>
    </citation>
    <scope>NUCLEOTIDE SEQUENCE [LARGE SCALE GENOMIC DNA]</scope>
    <source>
        <strain evidence="7">OS</strain>
    </source>
</reference>
<dbReference type="GO" id="GO:0005524">
    <property type="term" value="F:ATP binding"/>
    <property type="evidence" value="ECO:0007669"/>
    <property type="project" value="UniProtKB-KW"/>
</dbReference>
<protein>
    <recommendedName>
        <fullName evidence="6">Glutathionylspermidine synthase pre-ATP-grasp-like domain-containing protein</fullName>
    </recommendedName>
</protein>
<organism evidence="7 8">
    <name type="scientific">Candidatus Thermochlorobacter aerophilus</name>
    <dbReference type="NCBI Taxonomy" id="1868324"/>
    <lineage>
        <taxon>Bacteria</taxon>
        <taxon>Pseudomonadati</taxon>
        <taxon>Chlorobiota</taxon>
        <taxon>Chlorobiia</taxon>
        <taxon>Chlorobiales</taxon>
        <taxon>Candidatus Thermochlorobacteriaceae</taxon>
        <taxon>Candidatus Thermochlorobacter</taxon>
    </lineage>
</organism>